<feature type="transmembrane region" description="Helical" evidence="7">
    <location>
        <begin position="150"/>
        <end position="170"/>
    </location>
</feature>
<keyword evidence="3 6" id="KW-0812">Transmembrane</keyword>
<evidence type="ECO:0000313" key="10">
    <source>
        <dbReference type="Proteomes" id="UP000001593"/>
    </source>
</evidence>
<dbReference type="InterPro" id="IPR017452">
    <property type="entry name" value="GPCR_Rhodpsn_7TM"/>
</dbReference>
<dbReference type="PROSITE" id="PS00237">
    <property type="entry name" value="G_PROTEIN_RECEP_F1_1"/>
    <property type="match status" value="1"/>
</dbReference>
<keyword evidence="6" id="KW-0297">G-protein coupled receptor</keyword>
<evidence type="ECO:0000256" key="2">
    <source>
        <dbReference type="ARBA" id="ARBA00022475"/>
    </source>
</evidence>
<feature type="transmembrane region" description="Helical" evidence="7">
    <location>
        <begin position="68"/>
        <end position="87"/>
    </location>
</feature>
<feature type="transmembrane region" description="Helical" evidence="7">
    <location>
        <begin position="231"/>
        <end position="258"/>
    </location>
</feature>
<dbReference type="PANTHER" id="PTHR22750">
    <property type="entry name" value="G-PROTEIN COUPLED RECEPTOR"/>
    <property type="match status" value="1"/>
</dbReference>
<proteinExistence type="inferred from homology"/>
<feature type="transmembrane region" description="Helical" evidence="7">
    <location>
        <begin position="99"/>
        <end position="129"/>
    </location>
</feature>
<dbReference type="Gene3D" id="1.20.1070.10">
    <property type="entry name" value="Rhodopsin 7-helix transmembrane proteins"/>
    <property type="match status" value="1"/>
</dbReference>
<gene>
    <name evidence="9" type="ORF">NEMVEDRAFT_v1g213954</name>
</gene>
<name>A7SL32_NEMVE</name>
<keyword evidence="5 7" id="KW-0472">Membrane</keyword>
<evidence type="ECO:0000259" key="8">
    <source>
        <dbReference type="PROSITE" id="PS50262"/>
    </source>
</evidence>
<sequence length="339" mass="37851">MQSTFNGTHDNTCFFLRLDTRAVHEVYASFIVAIAMNIIGSIPTVLLNALVVLAIWRSAHLHSPSQMLLCNLAVTDLGVGMVSQPFYVAYKFSEINHDFVSYCWTGVTALVSSYIFAGGSFMTLTAISLDRYLALHMGLRYKTIVTSSRVTRLILLLWVLSILLGLSQLVLSTKAFIRLIAAVMTICLVTSISAYIMAFKELKRHQARVTTSHRDPTSLDPMDLNKYRKSLITMVQILVLILLSYVPYLCVSVAIAITGLNSQTRAARNITSPILFLNSGVNPVFYIWKIREIGNACRIVIRNALHLNVVLPETHSEEESNMSRFDSRMIKSRALPVVS</sequence>
<dbReference type="AlphaFoldDB" id="A7SL32"/>
<feature type="domain" description="G-protein coupled receptors family 1 profile" evidence="8">
    <location>
        <begin position="47"/>
        <end position="286"/>
    </location>
</feature>
<feature type="transmembrane region" description="Helical" evidence="7">
    <location>
        <begin position="26"/>
        <end position="56"/>
    </location>
</feature>
<dbReference type="SUPFAM" id="SSF81321">
    <property type="entry name" value="Family A G protein-coupled receptor-like"/>
    <property type="match status" value="1"/>
</dbReference>
<dbReference type="KEGG" id="nve:5507002"/>
<evidence type="ECO:0000256" key="4">
    <source>
        <dbReference type="ARBA" id="ARBA00022989"/>
    </source>
</evidence>
<keyword evidence="6" id="KW-0807">Transducer</keyword>
<evidence type="ECO:0000256" key="1">
    <source>
        <dbReference type="ARBA" id="ARBA00004651"/>
    </source>
</evidence>
<comment type="similarity">
    <text evidence="6">Belongs to the G-protein coupled receptor 1 family.</text>
</comment>
<protein>
    <recommendedName>
        <fullName evidence="8">G-protein coupled receptors family 1 profile domain-containing protein</fullName>
    </recommendedName>
</protein>
<evidence type="ECO:0000313" key="9">
    <source>
        <dbReference type="EMBL" id="EDO35572.1"/>
    </source>
</evidence>
<dbReference type="EMBL" id="DS469694">
    <property type="protein sequence ID" value="EDO35572.1"/>
    <property type="molecule type" value="Genomic_DNA"/>
</dbReference>
<dbReference type="Proteomes" id="UP000001593">
    <property type="component" value="Unassembled WGS sequence"/>
</dbReference>
<organism evidence="9 10">
    <name type="scientific">Nematostella vectensis</name>
    <name type="common">Starlet sea anemone</name>
    <dbReference type="NCBI Taxonomy" id="45351"/>
    <lineage>
        <taxon>Eukaryota</taxon>
        <taxon>Metazoa</taxon>
        <taxon>Cnidaria</taxon>
        <taxon>Anthozoa</taxon>
        <taxon>Hexacorallia</taxon>
        <taxon>Actiniaria</taxon>
        <taxon>Edwardsiidae</taxon>
        <taxon>Nematostella</taxon>
    </lineage>
</organism>
<keyword evidence="6" id="KW-0675">Receptor</keyword>
<dbReference type="PROSITE" id="PS50262">
    <property type="entry name" value="G_PROTEIN_RECEP_F1_2"/>
    <property type="match status" value="1"/>
</dbReference>
<dbReference type="PhylomeDB" id="A7SL32"/>
<dbReference type="GO" id="GO:0004930">
    <property type="term" value="F:G protein-coupled receptor activity"/>
    <property type="evidence" value="ECO:0007669"/>
    <property type="project" value="UniProtKB-KW"/>
</dbReference>
<reference evidence="9 10" key="1">
    <citation type="journal article" date="2007" name="Science">
        <title>Sea anemone genome reveals ancestral eumetazoan gene repertoire and genomic organization.</title>
        <authorList>
            <person name="Putnam N.H."/>
            <person name="Srivastava M."/>
            <person name="Hellsten U."/>
            <person name="Dirks B."/>
            <person name="Chapman J."/>
            <person name="Salamov A."/>
            <person name="Terry A."/>
            <person name="Shapiro H."/>
            <person name="Lindquist E."/>
            <person name="Kapitonov V.V."/>
            <person name="Jurka J."/>
            <person name="Genikhovich G."/>
            <person name="Grigoriev I.V."/>
            <person name="Lucas S.M."/>
            <person name="Steele R.E."/>
            <person name="Finnerty J.R."/>
            <person name="Technau U."/>
            <person name="Martindale M.Q."/>
            <person name="Rokhsar D.S."/>
        </authorList>
    </citation>
    <scope>NUCLEOTIDE SEQUENCE [LARGE SCALE GENOMIC DNA]</scope>
    <source>
        <strain evidence="10">CH2 X CH6</strain>
    </source>
</reference>
<evidence type="ECO:0000256" key="6">
    <source>
        <dbReference type="RuleBase" id="RU000688"/>
    </source>
</evidence>
<dbReference type="InParanoid" id="A7SL32"/>
<evidence type="ECO:0000256" key="3">
    <source>
        <dbReference type="ARBA" id="ARBA00022692"/>
    </source>
</evidence>
<feature type="transmembrane region" description="Helical" evidence="7">
    <location>
        <begin position="176"/>
        <end position="198"/>
    </location>
</feature>
<feature type="transmembrane region" description="Helical" evidence="7">
    <location>
        <begin position="270"/>
        <end position="288"/>
    </location>
</feature>
<dbReference type="Pfam" id="PF00001">
    <property type="entry name" value="7tm_1"/>
    <property type="match status" value="1"/>
</dbReference>
<evidence type="ECO:0000256" key="5">
    <source>
        <dbReference type="ARBA" id="ARBA00023136"/>
    </source>
</evidence>
<accession>A7SL32</accession>
<dbReference type="GO" id="GO:0005886">
    <property type="term" value="C:plasma membrane"/>
    <property type="evidence" value="ECO:0007669"/>
    <property type="project" value="UniProtKB-SubCell"/>
</dbReference>
<keyword evidence="2" id="KW-1003">Cell membrane</keyword>
<dbReference type="CDD" id="cd00637">
    <property type="entry name" value="7tm_classA_rhodopsin-like"/>
    <property type="match status" value="1"/>
</dbReference>
<dbReference type="OrthoDB" id="5982486at2759"/>
<comment type="subcellular location">
    <subcellularLocation>
        <location evidence="1">Cell membrane</location>
        <topology evidence="1">Multi-pass membrane protein</topology>
    </subcellularLocation>
</comment>
<dbReference type="OMA" id="AIAMNII"/>
<evidence type="ECO:0000256" key="7">
    <source>
        <dbReference type="SAM" id="Phobius"/>
    </source>
</evidence>
<dbReference type="STRING" id="45351.A7SL32"/>
<keyword evidence="10" id="KW-1185">Reference proteome</keyword>
<dbReference type="InterPro" id="IPR000276">
    <property type="entry name" value="GPCR_Rhodpsn"/>
</dbReference>
<keyword evidence="4 7" id="KW-1133">Transmembrane helix</keyword>
<dbReference type="HOGENOM" id="CLU_009579_14_1_1"/>
<dbReference type="PRINTS" id="PR00237">
    <property type="entry name" value="GPCRRHODOPSN"/>
</dbReference>
<dbReference type="eggNOG" id="KOG3656">
    <property type="taxonomic scope" value="Eukaryota"/>
</dbReference>